<name>A0AAD8GA90_ACIOX</name>
<dbReference type="PANTHER" id="PTHR47611">
    <property type="entry name" value="HAT DIMERISATION DOMAIN, C-TERMINAL"/>
    <property type="match status" value="1"/>
</dbReference>
<comment type="caution">
    <text evidence="2">The sequence shown here is derived from an EMBL/GenBank/DDBJ whole genome shotgun (WGS) entry which is preliminary data.</text>
</comment>
<dbReference type="InterPro" id="IPR012337">
    <property type="entry name" value="RNaseH-like_sf"/>
</dbReference>
<organism evidence="2 3">
    <name type="scientific">Acipenser oxyrinchus oxyrinchus</name>
    <dbReference type="NCBI Taxonomy" id="40147"/>
    <lineage>
        <taxon>Eukaryota</taxon>
        <taxon>Metazoa</taxon>
        <taxon>Chordata</taxon>
        <taxon>Craniata</taxon>
        <taxon>Vertebrata</taxon>
        <taxon>Euteleostomi</taxon>
        <taxon>Actinopterygii</taxon>
        <taxon>Chondrostei</taxon>
        <taxon>Acipenseriformes</taxon>
        <taxon>Acipenseridae</taxon>
        <taxon>Acipenser</taxon>
    </lineage>
</organism>
<gene>
    <name evidence="2" type="ORF">AOXY_G7550</name>
</gene>
<evidence type="ECO:0000313" key="3">
    <source>
        <dbReference type="Proteomes" id="UP001230051"/>
    </source>
</evidence>
<dbReference type="SUPFAM" id="SSF53098">
    <property type="entry name" value="Ribonuclease H-like"/>
    <property type="match status" value="1"/>
</dbReference>
<accession>A0AAD8GA90</accession>
<reference evidence="2" key="1">
    <citation type="submission" date="2022-02" db="EMBL/GenBank/DDBJ databases">
        <title>Atlantic sturgeon de novo genome assembly.</title>
        <authorList>
            <person name="Stock M."/>
            <person name="Klopp C."/>
            <person name="Guiguen Y."/>
            <person name="Cabau C."/>
            <person name="Parinello H."/>
            <person name="Santidrian Yebra-Pimentel E."/>
            <person name="Kuhl H."/>
            <person name="Dirks R.P."/>
            <person name="Guessner J."/>
            <person name="Wuertz S."/>
            <person name="Du K."/>
            <person name="Schartl M."/>
        </authorList>
    </citation>
    <scope>NUCLEOTIDE SEQUENCE</scope>
    <source>
        <strain evidence="2">STURGEONOMICS-FGT-2020</strain>
        <tissue evidence="2">Whole blood</tissue>
    </source>
</reference>
<feature type="domain" description="HAT C-terminal dimerisation" evidence="1">
    <location>
        <begin position="30"/>
        <end position="89"/>
    </location>
</feature>
<dbReference type="EMBL" id="JAGXEW010000006">
    <property type="protein sequence ID" value="KAK1170640.1"/>
    <property type="molecule type" value="Genomic_DNA"/>
</dbReference>
<dbReference type="PANTHER" id="PTHR47611:SF3">
    <property type="entry name" value="HAT C-TERMINAL DIMERISATION DOMAIN-CONTAINING PROTEIN"/>
    <property type="match status" value="1"/>
</dbReference>
<evidence type="ECO:0000259" key="1">
    <source>
        <dbReference type="Pfam" id="PF05699"/>
    </source>
</evidence>
<dbReference type="GO" id="GO:0046983">
    <property type="term" value="F:protein dimerization activity"/>
    <property type="evidence" value="ECO:0007669"/>
    <property type="project" value="InterPro"/>
</dbReference>
<proteinExistence type="predicted"/>
<dbReference type="AlphaFoldDB" id="A0AAD8GA90"/>
<keyword evidence="3" id="KW-1185">Reference proteome</keyword>
<sequence length="97" mass="11037">MLFEEEKASFVKELTVRQQNPSTDITSEVKMYLGLPNALRKTCPLDFWKSQGAKFCTLVKLTKKYLCSPAISVPRERVFSKSRQLVKKNAPVLGQSK</sequence>
<dbReference type="Pfam" id="PF05699">
    <property type="entry name" value="Dimer_Tnp_hAT"/>
    <property type="match status" value="1"/>
</dbReference>
<dbReference type="Proteomes" id="UP001230051">
    <property type="component" value="Unassembled WGS sequence"/>
</dbReference>
<dbReference type="InterPro" id="IPR008906">
    <property type="entry name" value="HATC_C_dom"/>
</dbReference>
<evidence type="ECO:0000313" key="2">
    <source>
        <dbReference type="EMBL" id="KAK1170640.1"/>
    </source>
</evidence>
<protein>
    <submittedName>
        <fullName evidence="2">Zinc finger BED domain-containing protein 4-like</fullName>
    </submittedName>
</protein>